<dbReference type="EMBL" id="JGYK01000001">
    <property type="protein sequence ID" value="KFI40352.1"/>
    <property type="molecule type" value="Genomic_DNA"/>
</dbReference>
<evidence type="ECO:0000313" key="2">
    <source>
        <dbReference type="Proteomes" id="UP000029015"/>
    </source>
</evidence>
<proteinExistence type="predicted"/>
<keyword evidence="2" id="KW-1185">Reference proteome</keyword>
<evidence type="ECO:0000313" key="1">
    <source>
        <dbReference type="EMBL" id="KFI40352.1"/>
    </source>
</evidence>
<dbReference type="AlphaFoldDB" id="A0A086Z1F2"/>
<dbReference type="KEGG" id="bact:AB656_03885"/>
<protein>
    <submittedName>
        <fullName evidence="1">Uncharacterized protein</fullName>
    </submittedName>
</protein>
<accession>A0A086Z1F2</accession>
<organism evidence="1 2">
    <name type="scientific">Bifidobacterium actinocoloniiforme DSM 22766</name>
    <dbReference type="NCBI Taxonomy" id="1437605"/>
    <lineage>
        <taxon>Bacteria</taxon>
        <taxon>Bacillati</taxon>
        <taxon>Actinomycetota</taxon>
        <taxon>Actinomycetes</taxon>
        <taxon>Bifidobacteriales</taxon>
        <taxon>Bifidobacteriaceae</taxon>
        <taxon>Bifidobacterium</taxon>
    </lineage>
</organism>
<reference evidence="1 2" key="1">
    <citation type="submission" date="2014-03" db="EMBL/GenBank/DDBJ databases">
        <title>Genomics of Bifidobacteria.</title>
        <authorList>
            <person name="Ventura M."/>
            <person name="Milani C."/>
            <person name="Lugli G.A."/>
        </authorList>
    </citation>
    <scope>NUCLEOTIDE SEQUENCE [LARGE SCALE GENOMIC DNA]</scope>
    <source>
        <strain evidence="1 2">DSM 22766</strain>
    </source>
</reference>
<dbReference type="PATRIC" id="fig|1437605.7.peg.801"/>
<dbReference type="Proteomes" id="UP000029015">
    <property type="component" value="Unassembled WGS sequence"/>
</dbReference>
<name>A0A086Z1F2_9BIFI</name>
<dbReference type="STRING" id="1437605.AB656_03885"/>
<comment type="caution">
    <text evidence="1">The sequence shown here is derived from an EMBL/GenBank/DDBJ whole genome shotgun (WGS) entry which is preliminary data.</text>
</comment>
<gene>
    <name evidence="1" type="ORF">BACT_1054</name>
</gene>
<sequence>MRRHGYDSVDQATARHLQVKTLLERRKDQIIDRLQDPRLTPGERERLQAAKEEVKRDIASIRVWGSEEDFDRMRRKYGRRG</sequence>